<evidence type="ECO:0000256" key="7">
    <source>
        <dbReference type="ARBA" id="ARBA00023277"/>
    </source>
</evidence>
<dbReference type="EC" id="2.4.1.1" evidence="10"/>
<evidence type="ECO:0000256" key="5">
    <source>
        <dbReference type="ARBA" id="ARBA00022679"/>
    </source>
</evidence>
<evidence type="ECO:0000313" key="11">
    <source>
        <dbReference type="EMBL" id="WHX47471.1"/>
    </source>
</evidence>
<accession>A0AA95L0U1</accession>
<dbReference type="AlphaFoldDB" id="A0AA95L0U1"/>
<comment type="similarity">
    <text evidence="3 10">Belongs to the glycogen phosphorylase family.</text>
</comment>
<protein>
    <recommendedName>
        <fullName evidence="10">Alpha-1,4 glucan phosphorylase</fullName>
        <ecNumber evidence="10">2.4.1.1</ecNumber>
    </recommendedName>
</protein>
<keyword evidence="6 9" id="KW-0663">Pyridoxal phosphate</keyword>
<evidence type="ECO:0000256" key="9">
    <source>
        <dbReference type="PIRSR" id="PIRSR000460-1"/>
    </source>
</evidence>
<keyword evidence="7 10" id="KW-0119">Carbohydrate metabolism</keyword>
<evidence type="ECO:0000256" key="6">
    <source>
        <dbReference type="ARBA" id="ARBA00022898"/>
    </source>
</evidence>
<dbReference type="NCBIfam" id="TIGR02093">
    <property type="entry name" value="P_ylase"/>
    <property type="match status" value="1"/>
</dbReference>
<evidence type="ECO:0000256" key="4">
    <source>
        <dbReference type="ARBA" id="ARBA00022676"/>
    </source>
</evidence>
<dbReference type="EMBL" id="CP126084">
    <property type="protein sequence ID" value="WHX47471.1"/>
    <property type="molecule type" value="Genomic_DNA"/>
</dbReference>
<dbReference type="InterPro" id="IPR000811">
    <property type="entry name" value="Glyco_trans_35"/>
</dbReference>
<evidence type="ECO:0000256" key="8">
    <source>
        <dbReference type="ARBA" id="ARBA00025174"/>
    </source>
</evidence>
<dbReference type="GO" id="GO:0030170">
    <property type="term" value="F:pyridoxal phosphate binding"/>
    <property type="evidence" value="ECO:0007669"/>
    <property type="project" value="InterPro"/>
</dbReference>
<keyword evidence="4 10" id="KW-0328">Glycosyltransferase</keyword>
<dbReference type="PANTHER" id="PTHR11468">
    <property type="entry name" value="GLYCOGEN PHOSPHORYLASE"/>
    <property type="match status" value="1"/>
</dbReference>
<evidence type="ECO:0000256" key="10">
    <source>
        <dbReference type="RuleBase" id="RU000587"/>
    </source>
</evidence>
<dbReference type="PROSITE" id="PS00102">
    <property type="entry name" value="PHOSPHORYLASE"/>
    <property type="match status" value="1"/>
</dbReference>
<dbReference type="InterPro" id="IPR011833">
    <property type="entry name" value="Glycg_phsphrylas"/>
</dbReference>
<name>A0AA95L0U1_9BACL</name>
<comment type="catalytic activity">
    <reaction evidence="1 10">
        <text>[(1-&gt;4)-alpha-D-glucosyl](n) + phosphate = [(1-&gt;4)-alpha-D-glucosyl](n-1) + alpha-D-glucose 1-phosphate</text>
        <dbReference type="Rhea" id="RHEA:41732"/>
        <dbReference type="Rhea" id="RHEA-COMP:9584"/>
        <dbReference type="Rhea" id="RHEA-COMP:9586"/>
        <dbReference type="ChEBI" id="CHEBI:15444"/>
        <dbReference type="ChEBI" id="CHEBI:43474"/>
        <dbReference type="ChEBI" id="CHEBI:58601"/>
        <dbReference type="EC" id="2.4.1.1"/>
    </reaction>
</comment>
<sequence>MFDTKENFKEAFKKELVMQLGKPVSQATDADVYRILGMMIRERIGEDWANTNQRLKAAKAKQVYYFSMEFLIGRQLGNNLLSLGVLELVRDGLQELGFDLDSAEEEESDPGLGNGGLGRLAACFLDSLAAQQLPGHGCGIRYRYGLFEQKIVDGHQVELPDYWLQRGNVWEVCREDKKVEVRFGGEVQMTERDGRLHFELAGYESIWAIPYDIPVIGSGSSHVNTLRLWSARPAKTPIKPNNGSYYNYLNYYRSVESVSEFLYPDDSEFEGKLLRLKQQYFLCSAGLQSILRTFDKLELPIECLPDKAAIHINDTHPTLVIPELMRILMDERGCSWEQAWQITRRAVSYTNHTTLSEALEKWPAVMVKQLLPRIYMIIEEMNKRFCAKLLERNPGDQNRISQLAIVYGDQIRMANLAIVGSYSVNGVAALHTEILKKREMKAFYELYPERFNNKTNGISHRRWLMHANPELARLITEAIGSRWIRQPREMIGLIKYAEDRGFQDNLHEIKRGNKLRLAKYVRERLRISIDPDSIFDVQAKRLHAYKRQLLNVLHMMHLYNQLKDNPSADITPRTFLFSAKAAPGYYLAKNIIKLINTVADTVNRDRTVRDKMKVVFLENYSVSLAEKLIPAADVSEQISTAGKEASGTGNMKFMMNGALTVGTLDGANVEMHEMLGDDNMFLFGLRAEQVMEYNQSGEYSPWHIYDVDLRVKEVMDQLIQPGRFCPEGQDFESIYQSVLHHQDEFFVLKDFASYVEAHLRIDLAYRNARDWLKKSALNIAHSGKFSSDHTIKQYATGIWQIEPLILKRKK</sequence>
<gene>
    <name evidence="11" type="ORF">QNH46_15055</name>
</gene>
<evidence type="ECO:0000256" key="2">
    <source>
        <dbReference type="ARBA" id="ARBA00001933"/>
    </source>
</evidence>
<comment type="function">
    <text evidence="8">Phosphorylase is an important allosteric enzyme in carbohydrate metabolism. Enzymes from different sources differ in their regulatory mechanisms and in their natural substrates. However, all known phosphorylases share catalytic and structural properties.</text>
</comment>
<dbReference type="Pfam" id="PF00343">
    <property type="entry name" value="Phosphorylase"/>
    <property type="match status" value="1"/>
</dbReference>
<evidence type="ECO:0000256" key="3">
    <source>
        <dbReference type="ARBA" id="ARBA00006047"/>
    </source>
</evidence>
<dbReference type="RefSeq" id="WP_283925023.1">
    <property type="nucleotide sequence ID" value="NZ_CP126084.1"/>
</dbReference>
<dbReference type="PIRSF" id="PIRSF000460">
    <property type="entry name" value="Pprylas_GlgP"/>
    <property type="match status" value="1"/>
</dbReference>
<comment type="function">
    <text evidence="10">Allosteric enzyme that catalyzes the rate-limiting step in glycogen catabolism, the phosphorolytic cleavage of glycogen to produce glucose-1-phosphate, and plays a central role in maintaining cellular and organismal glucose homeostasis.</text>
</comment>
<dbReference type="SUPFAM" id="SSF53756">
    <property type="entry name" value="UDP-Glycosyltransferase/glycogen phosphorylase"/>
    <property type="match status" value="1"/>
</dbReference>
<evidence type="ECO:0000256" key="1">
    <source>
        <dbReference type="ARBA" id="ARBA00001275"/>
    </source>
</evidence>
<dbReference type="PANTHER" id="PTHR11468:SF3">
    <property type="entry name" value="GLYCOGEN PHOSPHORYLASE, LIVER FORM"/>
    <property type="match status" value="1"/>
</dbReference>
<dbReference type="Proteomes" id="UP001177943">
    <property type="component" value="Chromosome"/>
</dbReference>
<dbReference type="CDD" id="cd04300">
    <property type="entry name" value="GT35_Glycogen_Phosphorylase"/>
    <property type="match status" value="1"/>
</dbReference>
<dbReference type="GO" id="GO:0005737">
    <property type="term" value="C:cytoplasm"/>
    <property type="evidence" value="ECO:0007669"/>
    <property type="project" value="TreeGrafter"/>
</dbReference>
<dbReference type="FunFam" id="3.40.50.2000:FF:000149">
    <property type="entry name" value="Glycogen phosphorylase, muscle form"/>
    <property type="match status" value="1"/>
</dbReference>
<dbReference type="InterPro" id="IPR035090">
    <property type="entry name" value="Pyridoxal_P_attach_site"/>
</dbReference>
<dbReference type="GO" id="GO:0008184">
    <property type="term" value="F:glycogen phosphorylase activity"/>
    <property type="evidence" value="ECO:0007669"/>
    <property type="project" value="InterPro"/>
</dbReference>
<organism evidence="11 12">
    <name type="scientific">Paenibacillus woosongensis</name>
    <dbReference type="NCBI Taxonomy" id="307580"/>
    <lineage>
        <taxon>Bacteria</taxon>
        <taxon>Bacillati</taxon>
        <taxon>Bacillota</taxon>
        <taxon>Bacilli</taxon>
        <taxon>Bacillales</taxon>
        <taxon>Paenibacillaceae</taxon>
        <taxon>Paenibacillus</taxon>
    </lineage>
</organism>
<feature type="modified residue" description="N6-(pyridoxal phosphate)lysine" evidence="9">
    <location>
        <position position="652"/>
    </location>
</feature>
<proteinExistence type="inferred from homology"/>
<reference evidence="11" key="1">
    <citation type="submission" date="2023-05" db="EMBL/GenBank/DDBJ databases">
        <title>Comparative genomics of Bacillaceae isolates and their secondary metabolite potential.</title>
        <authorList>
            <person name="Song L."/>
            <person name="Nielsen L.J."/>
            <person name="Mohite O."/>
            <person name="Xu X."/>
            <person name="Weber T."/>
            <person name="Kovacs A.T."/>
        </authorList>
    </citation>
    <scope>NUCLEOTIDE SEQUENCE</scope>
    <source>
        <strain evidence="11">B2_4</strain>
    </source>
</reference>
<dbReference type="GO" id="GO:0005980">
    <property type="term" value="P:glycogen catabolic process"/>
    <property type="evidence" value="ECO:0007669"/>
    <property type="project" value="TreeGrafter"/>
</dbReference>
<evidence type="ECO:0000313" key="12">
    <source>
        <dbReference type="Proteomes" id="UP001177943"/>
    </source>
</evidence>
<dbReference type="Gene3D" id="3.40.50.2000">
    <property type="entry name" value="Glycogen Phosphorylase B"/>
    <property type="match status" value="2"/>
</dbReference>
<keyword evidence="5 10" id="KW-0808">Transferase</keyword>
<dbReference type="KEGG" id="pwn:QNH46_15055"/>
<comment type="cofactor">
    <cofactor evidence="2 10">
        <name>pyridoxal 5'-phosphate</name>
        <dbReference type="ChEBI" id="CHEBI:597326"/>
    </cofactor>
</comment>